<dbReference type="RefSeq" id="WP_381494164.1">
    <property type="nucleotide sequence ID" value="NZ_JBHTIK010000015.1"/>
</dbReference>
<dbReference type="InterPro" id="IPR003703">
    <property type="entry name" value="Acyl_CoA_thio"/>
</dbReference>
<accession>A0ABW3C9F9</accession>
<dbReference type="SUPFAM" id="SSF54637">
    <property type="entry name" value="Thioesterase/thiol ester dehydrase-isomerase"/>
    <property type="match status" value="2"/>
</dbReference>
<dbReference type="Proteomes" id="UP001597124">
    <property type="component" value="Unassembled WGS sequence"/>
</dbReference>
<proteinExistence type="inferred from homology"/>
<sequence>MAEDLARTENARQDRAASLRRLIARIGQIVPVGNDRFEVPVGDSVFDRIYGGHLLAEALMAAAATVAEGRVMHSMHCYFLRLGDPSLAVSYSVERLRDTRGFSVRQVRAEQAGKTVTLVTFSFAAPSEGMTHQWRMPDAPDPESVPSRDIELMEMHGAELPVNAGVPWPVDVRHVDQRPWDPAIGDGHHRIWMRVDERLPDDPLLHTALFVYASDITMADAVTVQHPIRWEDLIAGRGYFGASLDHAIWLHAPVRADEWLLHVQESSRAADGRGFTTGRFFDRAGTLVASVAQEIFIRKVGEESGK</sequence>
<evidence type="ECO:0000256" key="1">
    <source>
        <dbReference type="ARBA" id="ARBA00006538"/>
    </source>
</evidence>
<comment type="caution">
    <text evidence="5">The sequence shown here is derived from an EMBL/GenBank/DDBJ whole genome shotgun (WGS) entry which is preliminary data.</text>
</comment>
<dbReference type="Pfam" id="PF02551">
    <property type="entry name" value="Acyl_CoA_thio"/>
    <property type="match status" value="1"/>
</dbReference>
<evidence type="ECO:0000259" key="4">
    <source>
        <dbReference type="Pfam" id="PF13622"/>
    </source>
</evidence>
<evidence type="ECO:0000313" key="5">
    <source>
        <dbReference type="EMBL" id="MFD0850234.1"/>
    </source>
</evidence>
<keyword evidence="6" id="KW-1185">Reference proteome</keyword>
<feature type="domain" description="Acyl-CoA thioesterase-like N-terminal HotDog" evidence="4">
    <location>
        <begin position="48"/>
        <end position="123"/>
    </location>
</feature>
<evidence type="ECO:0000259" key="3">
    <source>
        <dbReference type="Pfam" id="PF02551"/>
    </source>
</evidence>
<protein>
    <submittedName>
        <fullName evidence="5">Acyl-CoA thioesterase</fullName>
    </submittedName>
</protein>
<dbReference type="InterPro" id="IPR025652">
    <property type="entry name" value="TesB_C"/>
</dbReference>
<reference evidence="6" key="1">
    <citation type="journal article" date="2019" name="Int. J. Syst. Evol. Microbiol.">
        <title>The Global Catalogue of Microorganisms (GCM) 10K type strain sequencing project: providing services to taxonomists for standard genome sequencing and annotation.</title>
        <authorList>
            <consortium name="The Broad Institute Genomics Platform"/>
            <consortium name="The Broad Institute Genome Sequencing Center for Infectious Disease"/>
            <person name="Wu L."/>
            <person name="Ma J."/>
        </authorList>
    </citation>
    <scope>NUCLEOTIDE SEQUENCE [LARGE SCALE GENOMIC DNA]</scope>
    <source>
        <strain evidence="6">CCUG 52537</strain>
    </source>
</reference>
<dbReference type="CDD" id="cd03444">
    <property type="entry name" value="Thioesterase_II_repeat1"/>
    <property type="match status" value="1"/>
</dbReference>
<comment type="similarity">
    <text evidence="1">Belongs to the C/M/P thioester hydrolase family.</text>
</comment>
<dbReference type="InterPro" id="IPR049449">
    <property type="entry name" value="TesB_ACOT8-like_N"/>
</dbReference>
<dbReference type="Gene3D" id="2.40.160.210">
    <property type="entry name" value="Acyl-CoA thioesterase, double hotdog domain"/>
    <property type="match status" value="1"/>
</dbReference>
<name>A0ABW3C9F9_SPHXN</name>
<evidence type="ECO:0000256" key="2">
    <source>
        <dbReference type="ARBA" id="ARBA00022801"/>
    </source>
</evidence>
<evidence type="ECO:0000313" key="6">
    <source>
        <dbReference type="Proteomes" id="UP001597124"/>
    </source>
</evidence>
<organism evidence="5 6">
    <name type="scientific">Sphingosinicella xenopeptidilytica</name>
    <dbReference type="NCBI Taxonomy" id="364098"/>
    <lineage>
        <taxon>Bacteria</taxon>
        <taxon>Pseudomonadati</taxon>
        <taxon>Pseudomonadota</taxon>
        <taxon>Alphaproteobacteria</taxon>
        <taxon>Sphingomonadales</taxon>
        <taxon>Sphingosinicellaceae</taxon>
        <taxon>Sphingosinicella</taxon>
    </lineage>
</organism>
<feature type="domain" description="Acyl-CoA thioesterase 2 C-terminal" evidence="3">
    <location>
        <begin position="188"/>
        <end position="294"/>
    </location>
</feature>
<keyword evidence="2" id="KW-0378">Hydrolase</keyword>
<gene>
    <name evidence="5" type="ORF">ACFQ00_18005</name>
</gene>
<dbReference type="PANTHER" id="PTHR11066">
    <property type="entry name" value="ACYL-COA THIOESTERASE"/>
    <property type="match status" value="1"/>
</dbReference>
<dbReference type="EMBL" id="JBHTIK010000015">
    <property type="protein sequence ID" value="MFD0850234.1"/>
    <property type="molecule type" value="Genomic_DNA"/>
</dbReference>
<dbReference type="Pfam" id="PF13622">
    <property type="entry name" value="4HBT_3"/>
    <property type="match status" value="1"/>
</dbReference>
<dbReference type="InterPro" id="IPR042171">
    <property type="entry name" value="Acyl-CoA_hotdog"/>
</dbReference>
<dbReference type="CDD" id="cd03445">
    <property type="entry name" value="Thioesterase_II_repeat2"/>
    <property type="match status" value="1"/>
</dbReference>
<dbReference type="InterPro" id="IPR029069">
    <property type="entry name" value="HotDog_dom_sf"/>
</dbReference>
<dbReference type="PANTHER" id="PTHR11066:SF34">
    <property type="entry name" value="ACYL-COENZYME A THIOESTERASE 8"/>
    <property type="match status" value="1"/>
</dbReference>